<accession>A0A2T4H5N2</accession>
<protein>
    <submittedName>
        <fullName evidence="2">Uncharacterized protein</fullName>
    </submittedName>
</protein>
<comment type="caution">
    <text evidence="2">The sequence shown here is derived from an EMBL/GenBank/DDBJ whole genome shotgun (WGS) entry which is preliminary data.</text>
</comment>
<keyword evidence="1" id="KW-0732">Signal</keyword>
<keyword evidence="3" id="KW-1185">Reference proteome</keyword>
<organism evidence="2 3">
    <name type="scientific">Fusarium culmorum</name>
    <dbReference type="NCBI Taxonomy" id="5516"/>
    <lineage>
        <taxon>Eukaryota</taxon>
        <taxon>Fungi</taxon>
        <taxon>Dikarya</taxon>
        <taxon>Ascomycota</taxon>
        <taxon>Pezizomycotina</taxon>
        <taxon>Sordariomycetes</taxon>
        <taxon>Hypocreomycetidae</taxon>
        <taxon>Hypocreales</taxon>
        <taxon>Nectriaceae</taxon>
        <taxon>Fusarium</taxon>
    </lineage>
</organism>
<feature type="chain" id="PRO_5015430923" evidence="1">
    <location>
        <begin position="20"/>
        <end position="119"/>
    </location>
</feature>
<dbReference type="EMBL" id="PVEM01000002">
    <property type="protein sequence ID" value="PTD11098.1"/>
    <property type="molecule type" value="Genomic_DNA"/>
</dbReference>
<evidence type="ECO:0000313" key="3">
    <source>
        <dbReference type="Proteomes" id="UP000241587"/>
    </source>
</evidence>
<proteinExistence type="predicted"/>
<reference evidence="2 3" key="1">
    <citation type="submission" date="2018-02" db="EMBL/GenBank/DDBJ databases">
        <title>Fusarium culmorum secondary metabolites in fungal-bacterial-plant interactions.</title>
        <authorList>
            <person name="Schmidt R."/>
        </authorList>
    </citation>
    <scope>NUCLEOTIDE SEQUENCE [LARGE SCALE GENOMIC DNA]</scope>
    <source>
        <strain evidence="2 3">PV</strain>
    </source>
</reference>
<gene>
    <name evidence="2" type="ORF">FCULG_00011576</name>
</gene>
<feature type="signal peptide" evidence="1">
    <location>
        <begin position="1"/>
        <end position="19"/>
    </location>
</feature>
<evidence type="ECO:0000256" key="1">
    <source>
        <dbReference type="SAM" id="SignalP"/>
    </source>
</evidence>
<dbReference type="Proteomes" id="UP000241587">
    <property type="component" value="Unassembled WGS sequence"/>
</dbReference>
<evidence type="ECO:0000313" key="2">
    <source>
        <dbReference type="EMBL" id="PTD11098.1"/>
    </source>
</evidence>
<dbReference type="AlphaFoldDB" id="A0A2T4H5N2"/>
<name>A0A2T4H5N2_FUSCU</name>
<sequence>MNLDLLLFTVAVCLLSHNGEPMNTGESGAITSKSEINIALSFLRRVFGVFQVGNIDQRFLLGTGASSIQKLIFAPQEQMASKDLLEKRTRSNPTVWSINLSGLKTAPPKNPLTNLANKT</sequence>